<feature type="domain" description="F-box" evidence="2">
    <location>
        <begin position="21"/>
        <end position="63"/>
    </location>
</feature>
<dbReference type="EMBL" id="KV425907">
    <property type="protein sequence ID" value="KZV99729.1"/>
    <property type="molecule type" value="Genomic_DNA"/>
</dbReference>
<dbReference type="InterPro" id="IPR036047">
    <property type="entry name" value="F-box-like_dom_sf"/>
</dbReference>
<protein>
    <recommendedName>
        <fullName evidence="2">F-box domain-containing protein</fullName>
    </recommendedName>
</protein>
<name>A0A166BBQ8_EXIGL</name>
<feature type="compositionally biased region" description="Acidic residues" evidence="1">
    <location>
        <begin position="96"/>
        <end position="105"/>
    </location>
</feature>
<feature type="region of interest" description="Disordered" evidence="1">
    <location>
        <begin position="92"/>
        <end position="123"/>
    </location>
</feature>
<dbReference type="InterPro" id="IPR001810">
    <property type="entry name" value="F-box_dom"/>
</dbReference>
<accession>A0A166BBQ8</accession>
<evidence type="ECO:0000256" key="1">
    <source>
        <dbReference type="SAM" id="MobiDB-lite"/>
    </source>
</evidence>
<evidence type="ECO:0000259" key="2">
    <source>
        <dbReference type="Pfam" id="PF12937"/>
    </source>
</evidence>
<evidence type="ECO:0000313" key="4">
    <source>
        <dbReference type="Proteomes" id="UP000077266"/>
    </source>
</evidence>
<dbReference type="Proteomes" id="UP000077266">
    <property type="component" value="Unassembled WGS sequence"/>
</dbReference>
<organism evidence="3 4">
    <name type="scientific">Exidia glandulosa HHB12029</name>
    <dbReference type="NCBI Taxonomy" id="1314781"/>
    <lineage>
        <taxon>Eukaryota</taxon>
        <taxon>Fungi</taxon>
        <taxon>Dikarya</taxon>
        <taxon>Basidiomycota</taxon>
        <taxon>Agaricomycotina</taxon>
        <taxon>Agaricomycetes</taxon>
        <taxon>Auriculariales</taxon>
        <taxon>Exidiaceae</taxon>
        <taxon>Exidia</taxon>
    </lineage>
</organism>
<dbReference type="Pfam" id="PF12937">
    <property type="entry name" value="F-box-like"/>
    <property type="match status" value="1"/>
</dbReference>
<dbReference type="InParanoid" id="A0A166BBQ8"/>
<evidence type="ECO:0000313" key="3">
    <source>
        <dbReference type="EMBL" id="KZV99729.1"/>
    </source>
</evidence>
<dbReference type="AlphaFoldDB" id="A0A166BBQ8"/>
<dbReference type="SUPFAM" id="SSF81383">
    <property type="entry name" value="F-box domain"/>
    <property type="match status" value="1"/>
</dbReference>
<gene>
    <name evidence="3" type="ORF">EXIGLDRAFT_724282</name>
</gene>
<dbReference type="Gene3D" id="1.20.1280.50">
    <property type="match status" value="1"/>
</dbReference>
<proteinExistence type="predicted"/>
<sequence length="123" mass="13387">MSGVIRSVDADTSAHATIDWLPDELLLCIVRHSGLEPLRICAVCARWRCIGLSTKSLWTKIALEDCASENTAGKAEYLAARSGDLPLTIIRHGLDDDNEDDEDIDDLVHQETGESPNCAPEGL</sequence>
<reference evidence="3 4" key="1">
    <citation type="journal article" date="2016" name="Mol. Biol. Evol.">
        <title>Comparative Genomics of Early-Diverging Mushroom-Forming Fungi Provides Insights into the Origins of Lignocellulose Decay Capabilities.</title>
        <authorList>
            <person name="Nagy L.G."/>
            <person name="Riley R."/>
            <person name="Tritt A."/>
            <person name="Adam C."/>
            <person name="Daum C."/>
            <person name="Floudas D."/>
            <person name="Sun H."/>
            <person name="Yadav J.S."/>
            <person name="Pangilinan J."/>
            <person name="Larsson K.H."/>
            <person name="Matsuura K."/>
            <person name="Barry K."/>
            <person name="Labutti K."/>
            <person name="Kuo R."/>
            <person name="Ohm R.A."/>
            <person name="Bhattacharya S.S."/>
            <person name="Shirouzu T."/>
            <person name="Yoshinaga Y."/>
            <person name="Martin F.M."/>
            <person name="Grigoriev I.V."/>
            <person name="Hibbett D.S."/>
        </authorList>
    </citation>
    <scope>NUCLEOTIDE SEQUENCE [LARGE SCALE GENOMIC DNA]</scope>
    <source>
        <strain evidence="3 4">HHB12029</strain>
    </source>
</reference>
<dbReference type="OrthoDB" id="3365698at2759"/>
<keyword evidence="4" id="KW-1185">Reference proteome</keyword>